<keyword evidence="1" id="KW-1133">Transmembrane helix</keyword>
<keyword evidence="1" id="KW-0812">Transmembrane</keyword>
<keyword evidence="6" id="KW-1185">Reference proteome</keyword>
<reference evidence="4 6" key="2">
    <citation type="submission" date="2020-12" db="EMBL/GenBank/DDBJ databases">
        <title>FDA dAtabase for Regulatory Grade micrObial Sequences (FDA-ARGOS): Supporting development and validation of Infectious Disease Dx tests.</title>
        <authorList>
            <person name="Kerrigan L."/>
            <person name="Long C."/>
            <person name="Tallon L."/>
            <person name="Sadzewicz L."/>
            <person name="Zhao X."/>
            <person name="Boylan J."/>
            <person name="Ott S."/>
            <person name="Bowen H."/>
            <person name="Vavikolanu K."/>
            <person name="Mehta A."/>
            <person name="Aluvathingal J."/>
            <person name="Nadendla S."/>
            <person name="Yan Y."/>
            <person name="Sichtig H."/>
        </authorList>
    </citation>
    <scope>NUCLEOTIDE SEQUENCE [LARGE SCALE GENOMIC DNA]</scope>
    <source>
        <strain evidence="4 6">FDAARGOS_1026</strain>
    </source>
</reference>
<dbReference type="KEGG" id="bdm:EQG53_10785"/>
<sequence length="291" mass="29618">MNPSALSPREGAARGLLPALLLGLVLWLAALPGAGLAAEIKFPALTGRVVDDAQLLTPEQEQALTGKLATLEQQTGDQLVVVTLPSLQDQEIEDFGYQLGRHWGIGQKENDGGALLIVAPNERKVRIEVGYGLEGVLTDAYSSLIIRNDILPAFRQGDYAAGIITGTDAIIAQLTADPAEAQARAEEAKSAATATTKPVLPAIVILLVFAFIFFSMIGAAAGGRKRRGRGDGLSPILIWAASEALRNRDDDDRGGWGGGGGGFGGGGFGGGGGGFGGGGGGFGGGGASGGW</sequence>
<dbReference type="EMBL" id="CP035093">
    <property type="protein sequence ID" value="QAT14809.1"/>
    <property type="molecule type" value="Genomic_DNA"/>
</dbReference>
<gene>
    <name evidence="3" type="ORF">EQG53_10785</name>
    <name evidence="4" type="ORF">I6H83_11655</name>
</gene>
<dbReference type="Proteomes" id="UP000596117">
    <property type="component" value="Chromosome"/>
</dbReference>
<protein>
    <submittedName>
        <fullName evidence="3">YgcG family protein</fullName>
    </submittedName>
</protein>
<evidence type="ECO:0000313" key="5">
    <source>
        <dbReference type="Proteomes" id="UP000287388"/>
    </source>
</evidence>
<dbReference type="RefSeq" id="WP_128719958.1">
    <property type="nucleotide sequence ID" value="NZ_BJNC01000006.1"/>
</dbReference>
<proteinExistence type="predicted"/>
<dbReference type="InterPro" id="IPR007621">
    <property type="entry name" value="TPM_dom"/>
</dbReference>
<dbReference type="AlphaFoldDB" id="A0A410NY80"/>
<dbReference type="PANTHER" id="PTHR30373:SF2">
    <property type="entry name" value="UPF0603 PROTEIN YGCG"/>
    <property type="match status" value="1"/>
</dbReference>
<dbReference type="Gene3D" id="3.10.310.50">
    <property type="match status" value="1"/>
</dbReference>
<evidence type="ECO:0000313" key="6">
    <source>
        <dbReference type="Proteomes" id="UP000596117"/>
    </source>
</evidence>
<reference evidence="3 5" key="1">
    <citation type="submission" date="2019-01" db="EMBL/GenBank/DDBJ databases">
        <title>Brevundimonas diminuta Genome sequencing and assembly.</title>
        <authorList>
            <person name="Chen H."/>
        </authorList>
    </citation>
    <scope>NUCLEOTIDE SEQUENCE [LARGE SCALE GENOMIC DNA]</scope>
    <source>
        <strain evidence="3">ATCC</strain>
        <strain evidence="5">ATCC(B) 19146</strain>
    </source>
</reference>
<dbReference type="Proteomes" id="UP000287388">
    <property type="component" value="Chromosome"/>
</dbReference>
<dbReference type="EMBL" id="CP066026">
    <property type="protein sequence ID" value="QQB87811.1"/>
    <property type="molecule type" value="Genomic_DNA"/>
</dbReference>
<evidence type="ECO:0000256" key="1">
    <source>
        <dbReference type="SAM" id="Phobius"/>
    </source>
</evidence>
<organism evidence="3 5">
    <name type="scientific">Brevundimonas diminuta</name>
    <name type="common">Pseudomonas diminuta</name>
    <dbReference type="NCBI Taxonomy" id="293"/>
    <lineage>
        <taxon>Bacteria</taxon>
        <taxon>Pseudomonadati</taxon>
        <taxon>Pseudomonadota</taxon>
        <taxon>Alphaproteobacteria</taxon>
        <taxon>Caulobacterales</taxon>
        <taxon>Caulobacteraceae</taxon>
        <taxon>Brevundimonas</taxon>
    </lineage>
</organism>
<feature type="transmembrane region" description="Helical" evidence="1">
    <location>
        <begin position="199"/>
        <end position="221"/>
    </location>
</feature>
<name>A0A410NY80_BREDI</name>
<evidence type="ECO:0000313" key="4">
    <source>
        <dbReference type="EMBL" id="QQB87811.1"/>
    </source>
</evidence>
<dbReference type="Pfam" id="PF04536">
    <property type="entry name" value="TPM_phosphatase"/>
    <property type="match status" value="1"/>
</dbReference>
<feature type="domain" description="TPM" evidence="2">
    <location>
        <begin position="49"/>
        <end position="172"/>
    </location>
</feature>
<keyword evidence="1" id="KW-0472">Membrane</keyword>
<dbReference type="PANTHER" id="PTHR30373">
    <property type="entry name" value="UPF0603 PROTEIN YGCG"/>
    <property type="match status" value="1"/>
</dbReference>
<accession>A0A410NY80</accession>
<evidence type="ECO:0000313" key="3">
    <source>
        <dbReference type="EMBL" id="QAT14809.1"/>
    </source>
</evidence>
<evidence type="ECO:0000259" key="2">
    <source>
        <dbReference type="Pfam" id="PF04536"/>
    </source>
</evidence>